<feature type="signal peptide" evidence="1">
    <location>
        <begin position="1"/>
        <end position="26"/>
    </location>
</feature>
<comment type="caution">
    <text evidence="2">The sequence shown here is derived from an EMBL/GenBank/DDBJ whole genome shotgun (WGS) entry which is preliminary data.</text>
</comment>
<dbReference type="InterPro" id="IPR029063">
    <property type="entry name" value="SAM-dependent_MTases_sf"/>
</dbReference>
<gene>
    <name evidence="2" type="ORF">SNEC2469_LOCUS516</name>
</gene>
<accession>A0A812IPV2</accession>
<reference evidence="2" key="1">
    <citation type="submission" date="2021-02" db="EMBL/GenBank/DDBJ databases">
        <authorList>
            <person name="Dougan E. K."/>
            <person name="Rhodes N."/>
            <person name="Thang M."/>
            <person name="Chan C."/>
        </authorList>
    </citation>
    <scope>NUCLEOTIDE SEQUENCE</scope>
</reference>
<sequence>MHVLLLNTQLRHLRLGILLCVVFGLALECSPSSEFCRCQESCSSTGLLPRGALPDCSDPLEGDAALKILRNATRSDKLANMEDSSVQAACGQLNCLLGCLQHCLLRLDALAGWCRDADFVRETCGMDCQALEPLTEPSRERRELALCLVGQLRGVCKAEDFFSLFHVMLADFESVDAFLVFPDSSCLEDRAIFQAAADKWHSNLRIFTRCQPDSLDDPAESQLMEWFAGNHWWVHHWYNVSRWRNNILSLKHVHYCGQEVAKRFEQTSYRFVARVRPDAEWFSFVTRLELESLVPGHILTNFVAMPIQGITEDSFAIGAPKDMAAYFSLYADTLLDVDRLETTEVPWCNAHATLRSTGHCRTVWPENLLEEHLRRQKGVQVQKRKSICFNRVAPCMQGRHHYCSEFRKHARGYLESKLEAFQSLDRDFFLTASGSYADYDTVFAARLVHFLLEEAIRLGHPPRVLDMGCGRGSYVEVLRSWGIPVMGVDGNAIVLRTIQENGFLWDLTEPLDLRKAFGPQVSSRQACEFELDEGDRRQVRELQQQLSELSGSDLRLGILSIIPYLLQTDYWPSQHPEGHPEVPIEDSTAVEYLKALCCADQRCFGFSFTDDGGVLLLWREVESGEYGKEDMIQEGLPLWYQVTNSYFIGSWDDRRMLEIAGPGTYAEFQLQYSLMQVQFSTADWVISLGLGVEVPRMRENVVLENIVKHAEEGVIVSWGTKGRNLRSRNEVLQLFRSRGFVPDDRLKDTLQLFSGLAHAPEREDLHVFRRARAKSSYPDAPLELIDEWGGLECQEAGAQLRNGMQGHEKSQYGPLGQGRMWVSGHCAGLFRAGGGQATVCAGGGSKKWRECILSHEVQGQGGAPGPSVEMDSIEASALYDMADHMVPKPGVWLGDARLNLVFFKIARALAAPGRVKTLQTAWRWFWTSKWEVLLAHPPEEHRVFHPWSQPVQPGVLGWQLGRVALALHQLSCRVRRLSQARPSGRSWHRALILQNSLEASFMKTGPRDINAAIQPIRKLQAEIVAVLDGVTVEEALSDMVFGDEILPRLWQLFAGDEVPEGSGGLGLIPREAGCADPVFEEVVRVAALWDKDSNVGWYLYRLAAIDPTM</sequence>
<dbReference type="EMBL" id="CAJNJA010003003">
    <property type="protein sequence ID" value="CAE7172137.1"/>
    <property type="molecule type" value="Genomic_DNA"/>
</dbReference>
<dbReference type="Gene3D" id="3.40.50.150">
    <property type="entry name" value="Vaccinia Virus protein VP39"/>
    <property type="match status" value="1"/>
</dbReference>
<organism evidence="2 3">
    <name type="scientific">Symbiodinium necroappetens</name>
    <dbReference type="NCBI Taxonomy" id="1628268"/>
    <lineage>
        <taxon>Eukaryota</taxon>
        <taxon>Sar</taxon>
        <taxon>Alveolata</taxon>
        <taxon>Dinophyceae</taxon>
        <taxon>Suessiales</taxon>
        <taxon>Symbiodiniaceae</taxon>
        <taxon>Symbiodinium</taxon>
    </lineage>
</organism>
<keyword evidence="1" id="KW-0732">Signal</keyword>
<proteinExistence type="predicted"/>
<name>A0A812IPV2_9DINO</name>
<dbReference type="AlphaFoldDB" id="A0A812IPV2"/>
<protein>
    <submittedName>
        <fullName evidence="2">Uncharacterized protein</fullName>
    </submittedName>
</protein>
<evidence type="ECO:0000256" key="1">
    <source>
        <dbReference type="SAM" id="SignalP"/>
    </source>
</evidence>
<dbReference type="OrthoDB" id="411283at2759"/>
<keyword evidence="3" id="KW-1185">Reference proteome</keyword>
<dbReference type="SUPFAM" id="SSF53335">
    <property type="entry name" value="S-adenosyl-L-methionine-dependent methyltransferases"/>
    <property type="match status" value="1"/>
</dbReference>
<evidence type="ECO:0000313" key="3">
    <source>
        <dbReference type="Proteomes" id="UP000601435"/>
    </source>
</evidence>
<dbReference type="Proteomes" id="UP000601435">
    <property type="component" value="Unassembled WGS sequence"/>
</dbReference>
<feature type="chain" id="PRO_5032671543" evidence="1">
    <location>
        <begin position="27"/>
        <end position="1109"/>
    </location>
</feature>
<evidence type="ECO:0000313" key="2">
    <source>
        <dbReference type="EMBL" id="CAE7172137.1"/>
    </source>
</evidence>